<dbReference type="RefSeq" id="WP_377928669.1">
    <property type="nucleotide sequence ID" value="NZ_JBHUEM010000020.1"/>
</dbReference>
<sequence length="75" mass="8812">MKSYQIKHMIIDEENYGEETVTTEFLYNLRQYSISFVKSDLEVINTWLLDGESSVPAELSEHVIESIKEEVRSRI</sequence>
<dbReference type="EMBL" id="JBHUEM010000020">
    <property type="protein sequence ID" value="MFD1737461.1"/>
    <property type="molecule type" value="Genomic_DNA"/>
</dbReference>
<protein>
    <submittedName>
        <fullName evidence="1">Uncharacterized protein</fullName>
    </submittedName>
</protein>
<name>A0ABW4LQV4_9BACI</name>
<gene>
    <name evidence="1" type="ORF">ACFSCX_12940</name>
</gene>
<keyword evidence="2" id="KW-1185">Reference proteome</keyword>
<accession>A0ABW4LQV4</accession>
<comment type="caution">
    <text evidence="1">The sequence shown here is derived from an EMBL/GenBank/DDBJ whole genome shotgun (WGS) entry which is preliminary data.</text>
</comment>
<reference evidence="2" key="1">
    <citation type="journal article" date="2019" name="Int. J. Syst. Evol. Microbiol.">
        <title>The Global Catalogue of Microorganisms (GCM) 10K type strain sequencing project: providing services to taxonomists for standard genome sequencing and annotation.</title>
        <authorList>
            <consortium name="The Broad Institute Genomics Platform"/>
            <consortium name="The Broad Institute Genome Sequencing Center for Infectious Disease"/>
            <person name="Wu L."/>
            <person name="Ma J."/>
        </authorList>
    </citation>
    <scope>NUCLEOTIDE SEQUENCE [LARGE SCALE GENOMIC DNA]</scope>
    <source>
        <strain evidence="2">CCUG 49339</strain>
    </source>
</reference>
<proteinExistence type="predicted"/>
<evidence type="ECO:0000313" key="2">
    <source>
        <dbReference type="Proteomes" id="UP001597214"/>
    </source>
</evidence>
<organism evidence="1 2">
    <name type="scientific">Bacillus salitolerans</name>
    <dbReference type="NCBI Taxonomy" id="1437434"/>
    <lineage>
        <taxon>Bacteria</taxon>
        <taxon>Bacillati</taxon>
        <taxon>Bacillota</taxon>
        <taxon>Bacilli</taxon>
        <taxon>Bacillales</taxon>
        <taxon>Bacillaceae</taxon>
        <taxon>Bacillus</taxon>
    </lineage>
</organism>
<evidence type="ECO:0000313" key="1">
    <source>
        <dbReference type="EMBL" id="MFD1737461.1"/>
    </source>
</evidence>
<dbReference type="Proteomes" id="UP001597214">
    <property type="component" value="Unassembled WGS sequence"/>
</dbReference>